<dbReference type="PANTHER" id="PTHR37693">
    <property type="entry name" value="PHOSPHATIDYLGLYCEROL LYSYLTRANSFERASE"/>
    <property type="match status" value="1"/>
</dbReference>
<feature type="transmembrane region" description="Helical" evidence="6">
    <location>
        <begin position="120"/>
        <end position="143"/>
    </location>
</feature>
<feature type="transmembrane region" description="Helical" evidence="6">
    <location>
        <begin position="318"/>
        <end position="336"/>
    </location>
</feature>
<dbReference type="EC" id="2.3.2.3" evidence="6"/>
<evidence type="ECO:0000256" key="2">
    <source>
        <dbReference type="ARBA" id="ARBA00022475"/>
    </source>
</evidence>
<evidence type="ECO:0000256" key="1">
    <source>
        <dbReference type="ARBA" id="ARBA00004651"/>
    </source>
</evidence>
<feature type="transmembrane region" description="Helical" evidence="6">
    <location>
        <begin position="7"/>
        <end position="26"/>
    </location>
</feature>
<accession>A0ABN6ZEQ4</accession>
<protein>
    <recommendedName>
        <fullName evidence="6">Phosphatidylglycerol lysyltransferase</fullName>
        <ecNumber evidence="6">2.3.2.3</ecNumber>
    </recommendedName>
    <alternativeName>
        <fullName evidence="6">Lysylphosphatidylglycerol synthase</fullName>
    </alternativeName>
</protein>
<dbReference type="PANTHER" id="PTHR37693:SF1">
    <property type="entry name" value="INTEGRAL MEMBRANE PROTEIN"/>
    <property type="match status" value="1"/>
</dbReference>
<keyword evidence="8" id="KW-1185">Reference proteome</keyword>
<evidence type="ECO:0000256" key="6">
    <source>
        <dbReference type="RuleBase" id="RU363042"/>
    </source>
</evidence>
<feature type="transmembrane region" description="Helical" evidence="6">
    <location>
        <begin position="46"/>
        <end position="68"/>
    </location>
</feature>
<proteinExistence type="inferred from homology"/>
<evidence type="ECO:0000313" key="8">
    <source>
        <dbReference type="Proteomes" id="UP001432099"/>
    </source>
</evidence>
<dbReference type="EMBL" id="AP028127">
    <property type="protein sequence ID" value="BEH90430.1"/>
    <property type="molecule type" value="Genomic_DNA"/>
</dbReference>
<comment type="subcellular location">
    <subcellularLocation>
        <location evidence="1 6">Cell membrane</location>
        <topology evidence="1 6">Multi-pass membrane protein</topology>
    </subcellularLocation>
</comment>
<keyword evidence="6" id="KW-0808">Transferase</keyword>
<dbReference type="RefSeq" id="WP_161831133.1">
    <property type="nucleotide sequence ID" value="NZ_AP028127.1"/>
</dbReference>
<keyword evidence="3 6" id="KW-0812">Transmembrane</keyword>
<feature type="transmembrane region" description="Helical" evidence="6">
    <location>
        <begin position="260"/>
        <end position="280"/>
    </location>
</feature>
<dbReference type="Proteomes" id="UP001432099">
    <property type="component" value="Chromosome"/>
</dbReference>
<feature type="transmembrane region" description="Helical" evidence="6">
    <location>
        <begin position="229"/>
        <end position="248"/>
    </location>
</feature>
<dbReference type="InterPro" id="IPR022791">
    <property type="entry name" value="L-PG_synthase/AglD"/>
</dbReference>
<sequence length="361" mass="40761">MNSKLKQLLSLLFMACLIILTGYFILKDQSMATLLETIESVNPLYLLLGLFMMFTFVSCEAFNTFSILRALGQKISYLKCLGFAFVGFYFSSITPSASGGQPAQMFYMNKANIHLSYSSLNLLIITAVYQVVMMIYAFIVFLFNQQFILENLSGIKYFLMFSVCMNTLLTAGILLAMFSKKFIYKLINGVTGILSRLHLIKNVEKKREKLEAMVKEYTKGADYIKTQPLLLLRVILTTTVQLTASYLIPYFVYKAFHLEGFSLFQIISVQSLVSLAVSSIPLPGSVGASENAFMSAFKLLFTTHLILPAMLLCRGISFYSFLIISGIISMIVHLTFTKNKKIPRMPSPDQQSTPWQLKKTY</sequence>
<feature type="transmembrane region" description="Helical" evidence="6">
    <location>
        <begin position="182"/>
        <end position="199"/>
    </location>
</feature>
<feature type="transmembrane region" description="Helical" evidence="6">
    <location>
        <begin position="155"/>
        <end position="176"/>
    </location>
</feature>
<evidence type="ECO:0000256" key="5">
    <source>
        <dbReference type="ARBA" id="ARBA00023136"/>
    </source>
</evidence>
<keyword evidence="5 6" id="KW-0472">Membrane</keyword>
<organism evidence="7 8">
    <name type="scientific">Turicibacter faecis</name>
    <dbReference type="NCBI Taxonomy" id="2963365"/>
    <lineage>
        <taxon>Bacteria</taxon>
        <taxon>Bacillati</taxon>
        <taxon>Bacillota</taxon>
        <taxon>Erysipelotrichia</taxon>
        <taxon>Erysipelotrichales</taxon>
        <taxon>Turicibacteraceae</taxon>
        <taxon>Turicibacter</taxon>
    </lineage>
</organism>
<keyword evidence="6" id="KW-0046">Antibiotic resistance</keyword>
<keyword evidence="6" id="KW-0443">Lipid metabolism</keyword>
<dbReference type="Pfam" id="PF03706">
    <property type="entry name" value="LPG_synthase_TM"/>
    <property type="match status" value="1"/>
</dbReference>
<keyword evidence="4 6" id="KW-1133">Transmembrane helix</keyword>
<comment type="similarity">
    <text evidence="6">Belongs to the LPG synthase family.</text>
</comment>
<evidence type="ECO:0000256" key="3">
    <source>
        <dbReference type="ARBA" id="ARBA00022692"/>
    </source>
</evidence>
<comment type="function">
    <text evidence="6">Catalyzes the transfer of a lysyl group from L-lysyl-tRNA(Lys) to membrane-bound phosphatidylglycerol (PG), which produces lysylphosphatidylglycerol (LPG), a major component of the bacterial membrane with a positive net charge. LPG synthesis contributes to bacterial virulence as it is involved in the resistance mechanism against cationic antimicrobial peptides (CAMP) produces by the host's immune system (defensins, cathelicidins) and by the competing microorganisms.</text>
</comment>
<dbReference type="NCBIfam" id="TIGR00374">
    <property type="entry name" value="flippase-like domain"/>
    <property type="match status" value="1"/>
</dbReference>
<evidence type="ECO:0000256" key="4">
    <source>
        <dbReference type="ARBA" id="ARBA00022989"/>
    </source>
</evidence>
<keyword evidence="2" id="KW-1003">Cell membrane</keyword>
<gene>
    <name evidence="6 7" type="primary">mprF</name>
    <name evidence="7" type="ORF">T23_05320</name>
</gene>
<reference evidence="7" key="1">
    <citation type="journal article" date="2024" name="Int. J. Syst. Evol. Microbiol.">
        <title>Turicibacter faecis sp. nov., isolated from faeces of heart failure mouse model.</title>
        <authorList>
            <person name="Imamura Y."/>
            <person name="Motooka D."/>
            <person name="Nakajima Y."/>
            <person name="Ito S."/>
            <person name="Kitakaze M."/>
            <person name="Iida T."/>
            <person name="Nakamura S."/>
        </authorList>
    </citation>
    <scope>NUCLEOTIDE SEQUENCE</scope>
    <source>
        <strain evidence="7">TC023</strain>
    </source>
</reference>
<comment type="catalytic activity">
    <reaction evidence="6">
        <text>L-lysyl-tRNA(Lys) + a 1,2-diacyl-sn-glycero-3-phospho-(1'-sn-glycerol) = a 1,2-diacyl-sn-glycero-3-phospho-1'-(3'-O-L-lysyl)-sn-glycerol + tRNA(Lys)</text>
        <dbReference type="Rhea" id="RHEA:10668"/>
        <dbReference type="Rhea" id="RHEA-COMP:9696"/>
        <dbReference type="Rhea" id="RHEA-COMP:9697"/>
        <dbReference type="ChEBI" id="CHEBI:64716"/>
        <dbReference type="ChEBI" id="CHEBI:75792"/>
        <dbReference type="ChEBI" id="CHEBI:78442"/>
        <dbReference type="ChEBI" id="CHEBI:78529"/>
        <dbReference type="EC" id="2.3.2.3"/>
    </reaction>
</comment>
<name>A0ABN6ZEQ4_9FIRM</name>
<feature type="transmembrane region" description="Helical" evidence="6">
    <location>
        <begin position="80"/>
        <end position="100"/>
    </location>
</feature>
<evidence type="ECO:0000313" key="7">
    <source>
        <dbReference type="EMBL" id="BEH90430.1"/>
    </source>
</evidence>